<feature type="domain" description="Amidohydrolase-related" evidence="3">
    <location>
        <begin position="712"/>
        <end position="1045"/>
    </location>
</feature>
<dbReference type="SUPFAM" id="SSF82171">
    <property type="entry name" value="DPP6 N-terminal domain-like"/>
    <property type="match status" value="1"/>
</dbReference>
<reference evidence="4 5" key="1">
    <citation type="journal article" date="2014" name="Int. J. Syst. Evol. Microbiol.">
        <title>Complete genome sequence of Corynebacterium casei LMG S-19264T (=DSM 44701T), isolated from a smear-ripened cheese.</title>
        <authorList>
            <consortium name="US DOE Joint Genome Institute (JGI-PGF)"/>
            <person name="Walter F."/>
            <person name="Albersmeier A."/>
            <person name="Kalinowski J."/>
            <person name="Ruckert C."/>
        </authorList>
    </citation>
    <scope>NUCLEOTIDE SEQUENCE [LARGE SCALE GENOMIC DNA]</scope>
    <source>
        <strain evidence="4 5">KCTC 23968</strain>
    </source>
</reference>
<evidence type="ECO:0000313" key="5">
    <source>
        <dbReference type="Proteomes" id="UP000600865"/>
    </source>
</evidence>
<proteinExistence type="inferred from homology"/>
<feature type="signal peptide" evidence="2">
    <location>
        <begin position="1"/>
        <end position="25"/>
    </location>
</feature>
<sequence length="1068" mass="116696">MTLKTALLSTIALTTAVAFTATAFADSKSDDTKDEAKWDVMNPPGDKREIDINVDEGTWMSLDVSPDGKTIAFDLLGDIYTMPARGGTAKNIASGMAWDMQPRFSPDGKQIAFTSDRAGGDNIWVMDVDGENAKQITKETFRLMNNPTWSPDGTYIAAKKHFTTSRSLGTGEIWLYHTAGGKGVQLVKKPSETHQKELGEPIFAPDGKSIYYTQNTTPGGQFIYAQNSHTELFQIKKYDMDTGEISTAAGGYGGAVRGAPSPDGKSLAFVKRVEARSKLFLKDLASGEERMIFDNLDQDMQETWGVQGMYPNMDWSPEGDAIYFWAKGKIHKLDIASGDFKAIPFKVRDTRTVMDAPRPSVEVAPDEFDILMPRFAQTSPDGKSVVFESLGKLYLRNLQNGRVKNLTKLPKDVRELYPSWSRDGKTIAFTTWTDADLGAIHSINVASGRVTTHTEAPGHYKRPRLSPSGDYLTFEKGSGSSITAPTYTDAPGLYVLALDGGEPMRISKSGSAPHFDGDDLRVFFTKNIDSKSTLVSTNLLGDDERAHASSKMAQTYLISPDGKHVAFRENYNLFVMPLLSGPQNVGTGMETGELPVVKVSEGGATYPSWSNDGSLNWSLGPDVFSASLDEMMSDDFKPVTDGTSISYKVKSAKAGKAVLLTNARVITMADDDGGVLEDADIFIVDGRIQAIGKSGSLRTRGEHEVLDLEGKTIVPGFIDAHAHGPQGTDELVPQQNWEAVATLALGVTTVFDPSSRASEIFTAGEMQRAGMLLAPRTYSTGEVIYGAKAPGFFANIQSEDDAREHVSRLKEQGAHGVKNYNQPRRDQRQQVVKAARDENLIVVAEGGSLYHMDMSLVQDGNTSVEHNLPQEFIYDDVVQMYSQTNVAYTPTLAVTYGGVRGEAYYYAREDVWKHPILSAHTPPALLRAQSVRREMAPDADYADAASAAVSKKLMEAGVPVSIGAHGQREGLAAHWEMWSFARGGMSNLQALQTATTEPARHLGFDKDIGSLEVGKLADLVILSDNPLDDIRNTDKIEHVMIGGRLYEAATMNEVVTGDKKRLPYYWEK</sequence>
<dbReference type="PANTHER" id="PTHR36842">
    <property type="entry name" value="PROTEIN TOLB HOMOLOG"/>
    <property type="match status" value="1"/>
</dbReference>
<dbReference type="Pfam" id="PF26549">
    <property type="entry name" value="Tricorn_N"/>
    <property type="match status" value="1"/>
</dbReference>
<dbReference type="InterPro" id="IPR011659">
    <property type="entry name" value="WD40"/>
</dbReference>
<dbReference type="RefSeq" id="WP_189580854.1">
    <property type="nucleotide sequence ID" value="NZ_BMYV01000001.1"/>
</dbReference>
<feature type="chain" id="PRO_5037802086" evidence="2">
    <location>
        <begin position="26"/>
        <end position="1068"/>
    </location>
</feature>
<dbReference type="GO" id="GO:0016810">
    <property type="term" value="F:hydrolase activity, acting on carbon-nitrogen (but not peptide) bonds"/>
    <property type="evidence" value="ECO:0007669"/>
    <property type="project" value="InterPro"/>
</dbReference>
<dbReference type="SUPFAM" id="SSF69304">
    <property type="entry name" value="Tricorn protease N-terminal domain"/>
    <property type="match status" value="1"/>
</dbReference>
<dbReference type="PANTHER" id="PTHR36842:SF1">
    <property type="entry name" value="PROTEIN TOLB"/>
    <property type="match status" value="1"/>
</dbReference>
<dbReference type="Gene3D" id="2.30.40.10">
    <property type="entry name" value="Urease, subunit C, domain 1"/>
    <property type="match status" value="1"/>
</dbReference>
<dbReference type="EMBL" id="BMYV01000001">
    <property type="protein sequence ID" value="GGX58542.1"/>
    <property type="molecule type" value="Genomic_DNA"/>
</dbReference>
<comment type="caution">
    <text evidence="4">The sequence shown here is derived from an EMBL/GenBank/DDBJ whole genome shotgun (WGS) entry which is preliminary data.</text>
</comment>
<evidence type="ECO:0000259" key="3">
    <source>
        <dbReference type="Pfam" id="PF01979"/>
    </source>
</evidence>
<dbReference type="SUPFAM" id="SSF51556">
    <property type="entry name" value="Metallo-dependent hydrolases"/>
    <property type="match status" value="1"/>
</dbReference>
<dbReference type="InterPro" id="IPR011059">
    <property type="entry name" value="Metal-dep_hydrolase_composite"/>
</dbReference>
<organism evidence="4 5">
    <name type="scientific">Litorimonas cladophorae</name>
    <dbReference type="NCBI Taxonomy" id="1220491"/>
    <lineage>
        <taxon>Bacteria</taxon>
        <taxon>Pseudomonadati</taxon>
        <taxon>Pseudomonadota</taxon>
        <taxon>Alphaproteobacteria</taxon>
        <taxon>Maricaulales</taxon>
        <taxon>Robiginitomaculaceae</taxon>
    </lineage>
</organism>
<gene>
    <name evidence="4" type="ORF">GCM10011309_04870</name>
</gene>
<dbReference type="SUPFAM" id="SSF51338">
    <property type="entry name" value="Composite domain of metallo-dependent hydrolases"/>
    <property type="match status" value="1"/>
</dbReference>
<dbReference type="Proteomes" id="UP000600865">
    <property type="component" value="Unassembled WGS sequence"/>
</dbReference>
<accession>A0A918NBM0</accession>
<protein>
    <submittedName>
        <fullName evidence="4">TolB protein</fullName>
    </submittedName>
</protein>
<dbReference type="InterPro" id="IPR032466">
    <property type="entry name" value="Metal_Hydrolase"/>
</dbReference>
<dbReference type="Gene3D" id="1.20.58.520">
    <property type="entry name" value="Amidohydrolase"/>
    <property type="match status" value="1"/>
</dbReference>
<keyword evidence="2" id="KW-0732">Signal</keyword>
<dbReference type="Gene3D" id="2.120.10.30">
    <property type="entry name" value="TolB, C-terminal domain"/>
    <property type="match status" value="2"/>
</dbReference>
<keyword evidence="5" id="KW-1185">Reference proteome</keyword>
<comment type="similarity">
    <text evidence="1">Belongs to the TolB family.</text>
</comment>
<dbReference type="InterPro" id="IPR011042">
    <property type="entry name" value="6-blade_b-propeller_TolB-like"/>
</dbReference>
<dbReference type="InterPro" id="IPR006680">
    <property type="entry name" value="Amidohydro-rel"/>
</dbReference>
<dbReference type="Gene3D" id="3.30.110.90">
    <property type="entry name" value="Amidohydrolase"/>
    <property type="match status" value="1"/>
</dbReference>
<dbReference type="AlphaFoldDB" id="A0A918NBM0"/>
<evidence type="ECO:0000313" key="4">
    <source>
        <dbReference type="EMBL" id="GGX58542.1"/>
    </source>
</evidence>
<name>A0A918NBM0_9PROT</name>
<evidence type="ECO:0000256" key="2">
    <source>
        <dbReference type="SAM" id="SignalP"/>
    </source>
</evidence>
<dbReference type="Pfam" id="PF01979">
    <property type="entry name" value="Amidohydro_1"/>
    <property type="match status" value="1"/>
</dbReference>
<dbReference type="Pfam" id="PF07676">
    <property type="entry name" value="PD40"/>
    <property type="match status" value="2"/>
</dbReference>
<evidence type="ECO:0000256" key="1">
    <source>
        <dbReference type="ARBA" id="ARBA00009820"/>
    </source>
</evidence>
<dbReference type="Gene3D" id="3.40.50.10910">
    <property type="entry name" value="Amidohydrolase"/>
    <property type="match status" value="1"/>
</dbReference>